<comment type="caution">
    <text evidence="1">The sequence shown here is derived from an EMBL/GenBank/DDBJ whole genome shotgun (WGS) entry which is preliminary data.</text>
</comment>
<evidence type="ECO:0000313" key="1">
    <source>
        <dbReference type="EMBL" id="KAG9194305.1"/>
    </source>
</evidence>
<organism evidence="1 2">
    <name type="scientific">Alternaria panax</name>
    <dbReference type="NCBI Taxonomy" id="48097"/>
    <lineage>
        <taxon>Eukaryota</taxon>
        <taxon>Fungi</taxon>
        <taxon>Dikarya</taxon>
        <taxon>Ascomycota</taxon>
        <taxon>Pezizomycotina</taxon>
        <taxon>Dothideomycetes</taxon>
        <taxon>Pleosporomycetidae</taxon>
        <taxon>Pleosporales</taxon>
        <taxon>Pleosporineae</taxon>
        <taxon>Pleosporaceae</taxon>
        <taxon>Alternaria</taxon>
        <taxon>Alternaria sect. Panax</taxon>
    </lineage>
</organism>
<accession>A0AAD4NUV4</accession>
<keyword evidence="2" id="KW-1185">Reference proteome</keyword>
<sequence>MDEYTARSEGGTATLKAVGELFRDHLTTFVAYSAIGLDMADHWVDIMGISKERLTLVGSMLAHQPTKSIPLPESADAGPAAQADILYSYNRGNYGRTVFNSQPKLTKALGKVYGKHKKLRIQIVLGFMGSSGTLSGALQLIS</sequence>
<protein>
    <submittedName>
        <fullName evidence="1">Uncharacterized protein</fullName>
    </submittedName>
</protein>
<evidence type="ECO:0000313" key="2">
    <source>
        <dbReference type="Proteomes" id="UP001199106"/>
    </source>
</evidence>
<dbReference type="AlphaFoldDB" id="A0AAD4NUV4"/>
<name>A0AAD4NUV4_9PLEO</name>
<dbReference type="EMBL" id="JAANER010000002">
    <property type="protein sequence ID" value="KAG9194305.1"/>
    <property type="molecule type" value="Genomic_DNA"/>
</dbReference>
<proteinExistence type="predicted"/>
<gene>
    <name evidence="1" type="ORF">G6011_04340</name>
</gene>
<reference evidence="1" key="1">
    <citation type="submission" date="2021-07" db="EMBL/GenBank/DDBJ databases">
        <title>Genome Resource of American Ginseng Black Spot Pathogen Alternaria panax.</title>
        <authorList>
            <person name="Qiu C."/>
            <person name="Wang W."/>
            <person name="Liu Z."/>
        </authorList>
    </citation>
    <scope>NUCLEOTIDE SEQUENCE</scope>
    <source>
        <strain evidence="1">BNCC115425</strain>
    </source>
</reference>
<dbReference type="Proteomes" id="UP001199106">
    <property type="component" value="Unassembled WGS sequence"/>
</dbReference>